<dbReference type="SUPFAM" id="SSF46689">
    <property type="entry name" value="Homeodomain-like"/>
    <property type="match status" value="1"/>
</dbReference>
<dbReference type="InterPro" id="IPR008422">
    <property type="entry name" value="KN_HD"/>
</dbReference>
<feature type="domain" description="C2H2-type" evidence="8">
    <location>
        <begin position="309"/>
        <end position="337"/>
    </location>
</feature>
<dbReference type="InterPro" id="IPR050224">
    <property type="entry name" value="TALE_homeobox"/>
</dbReference>
<keyword evidence="4" id="KW-0863">Zinc-finger</keyword>
<feature type="DNA-binding region" description="Homeobox" evidence="5">
    <location>
        <begin position="94"/>
        <end position="156"/>
    </location>
</feature>
<feature type="compositionally biased region" description="Low complexity" evidence="6">
    <location>
        <begin position="58"/>
        <end position="70"/>
    </location>
</feature>
<dbReference type="CDD" id="cd00086">
    <property type="entry name" value="homeodomain"/>
    <property type="match status" value="1"/>
</dbReference>
<feature type="compositionally biased region" description="Polar residues" evidence="6">
    <location>
        <begin position="1"/>
        <end position="12"/>
    </location>
</feature>
<evidence type="ECO:0000259" key="7">
    <source>
        <dbReference type="PROSITE" id="PS50071"/>
    </source>
</evidence>
<dbReference type="EMBL" id="WIGO01000222">
    <property type="protein sequence ID" value="KAF6823026.1"/>
    <property type="molecule type" value="Genomic_DNA"/>
</dbReference>
<evidence type="ECO:0000256" key="2">
    <source>
        <dbReference type="ARBA" id="ARBA00023155"/>
    </source>
</evidence>
<gene>
    <name evidence="9" type="ORF">CPLU01_11650</name>
</gene>
<evidence type="ECO:0000256" key="1">
    <source>
        <dbReference type="ARBA" id="ARBA00023125"/>
    </source>
</evidence>
<dbReference type="GO" id="GO:0008270">
    <property type="term" value="F:zinc ion binding"/>
    <property type="evidence" value="ECO:0007669"/>
    <property type="project" value="UniProtKB-KW"/>
</dbReference>
<proteinExistence type="predicted"/>
<evidence type="ECO:0000256" key="4">
    <source>
        <dbReference type="PROSITE-ProRule" id="PRU00042"/>
    </source>
</evidence>
<dbReference type="SMART" id="SM00389">
    <property type="entry name" value="HOX"/>
    <property type="match status" value="1"/>
</dbReference>
<evidence type="ECO:0000256" key="6">
    <source>
        <dbReference type="SAM" id="MobiDB-lite"/>
    </source>
</evidence>
<dbReference type="PROSITE" id="PS50071">
    <property type="entry name" value="HOMEOBOX_2"/>
    <property type="match status" value="1"/>
</dbReference>
<comment type="caution">
    <text evidence="9">The sequence shown here is derived from an EMBL/GenBank/DDBJ whole genome shotgun (WGS) entry which is preliminary data.</text>
</comment>
<dbReference type="Pfam" id="PF05920">
    <property type="entry name" value="Homeobox_KN"/>
    <property type="match status" value="1"/>
</dbReference>
<keyword evidence="2 5" id="KW-0371">Homeobox</keyword>
<feature type="region of interest" description="Disordered" evidence="6">
    <location>
        <begin position="226"/>
        <end position="301"/>
    </location>
</feature>
<name>A0A8H6K234_9PEZI</name>
<dbReference type="PROSITE" id="PS50157">
    <property type="entry name" value="ZINC_FINGER_C2H2_2"/>
    <property type="match status" value="1"/>
</dbReference>
<dbReference type="Gene3D" id="1.10.10.60">
    <property type="entry name" value="Homeodomain-like"/>
    <property type="match status" value="1"/>
</dbReference>
<feature type="region of interest" description="Disordered" evidence="6">
    <location>
        <begin position="734"/>
        <end position="759"/>
    </location>
</feature>
<keyword evidence="4" id="KW-0479">Metal-binding</keyword>
<dbReference type="InterPro" id="IPR013087">
    <property type="entry name" value="Znf_C2H2_type"/>
</dbReference>
<keyword evidence="3 5" id="KW-0539">Nucleus</keyword>
<evidence type="ECO:0000256" key="3">
    <source>
        <dbReference type="ARBA" id="ARBA00023242"/>
    </source>
</evidence>
<evidence type="ECO:0000259" key="8">
    <source>
        <dbReference type="PROSITE" id="PS50157"/>
    </source>
</evidence>
<feature type="compositionally biased region" description="Low complexity" evidence="6">
    <location>
        <begin position="226"/>
        <end position="267"/>
    </location>
</feature>
<feature type="region of interest" description="Disordered" evidence="6">
    <location>
        <begin position="1"/>
        <end position="20"/>
    </location>
</feature>
<dbReference type="GO" id="GO:0006355">
    <property type="term" value="P:regulation of DNA-templated transcription"/>
    <property type="evidence" value="ECO:0007669"/>
    <property type="project" value="InterPro"/>
</dbReference>
<keyword evidence="1 5" id="KW-0238">DNA-binding</keyword>
<evidence type="ECO:0000313" key="9">
    <source>
        <dbReference type="EMBL" id="KAF6823026.1"/>
    </source>
</evidence>
<keyword evidence="4" id="KW-0862">Zinc</keyword>
<feature type="compositionally biased region" description="Basic residues" evidence="6">
    <location>
        <begin position="282"/>
        <end position="292"/>
    </location>
</feature>
<feature type="domain" description="Homeobox" evidence="7">
    <location>
        <begin position="92"/>
        <end position="155"/>
    </location>
</feature>
<dbReference type="InterPro" id="IPR001356">
    <property type="entry name" value="HD"/>
</dbReference>
<dbReference type="PANTHER" id="PTHR11850">
    <property type="entry name" value="HOMEOBOX PROTEIN TRANSCRIPTION FACTORS"/>
    <property type="match status" value="1"/>
</dbReference>
<dbReference type="AlphaFoldDB" id="A0A8H6K234"/>
<keyword evidence="10" id="KW-1185">Reference proteome</keyword>
<accession>A0A8H6K234</accession>
<dbReference type="SMART" id="SM00355">
    <property type="entry name" value="ZnF_C2H2"/>
    <property type="match status" value="2"/>
</dbReference>
<dbReference type="PROSITE" id="PS00028">
    <property type="entry name" value="ZINC_FINGER_C2H2_1"/>
    <property type="match status" value="1"/>
</dbReference>
<comment type="subcellular location">
    <subcellularLocation>
        <location evidence="5">Nucleus</location>
    </subcellularLocation>
</comment>
<dbReference type="Proteomes" id="UP000654918">
    <property type="component" value="Unassembled WGS sequence"/>
</dbReference>
<feature type="region of interest" description="Disordered" evidence="6">
    <location>
        <begin position="153"/>
        <end position="173"/>
    </location>
</feature>
<dbReference type="GO" id="GO:0005634">
    <property type="term" value="C:nucleus"/>
    <property type="evidence" value="ECO:0007669"/>
    <property type="project" value="UniProtKB-SubCell"/>
</dbReference>
<evidence type="ECO:0000313" key="10">
    <source>
        <dbReference type="Proteomes" id="UP000654918"/>
    </source>
</evidence>
<dbReference type="GO" id="GO:0003677">
    <property type="term" value="F:DNA binding"/>
    <property type="evidence" value="ECO:0007669"/>
    <property type="project" value="UniProtKB-UniRule"/>
</dbReference>
<protein>
    <submittedName>
        <fullName evidence="9">C2H2 type zinc finger domain-containing protein</fullName>
    </submittedName>
</protein>
<evidence type="ECO:0000256" key="5">
    <source>
        <dbReference type="PROSITE-ProRule" id="PRU00108"/>
    </source>
</evidence>
<sequence>MENSLASTTDSPPSAGLDIDVFGLLSPYDDSGLDNLLLDYDPPGPQSIGTDLPGDNGALTSLSTPASALLPDKRQGDTPNATEPAEPDVADPGPTKIGNRFTSGAIKILRTWFNAHERHPYPTPSEIERLQRQSGLERQQITNWFANTRRRRKFASTLSPSPHLPDSTDSGSAAIGAQQPVEIPPRPPTPMAFDIMNPLERWEHSPPEHEAALVSDISRAIAASARLSGPSTRARSRSAGWSSGNASSVSSAPTSRSSRDSQSSAYSFGSKRSSGSVDSKKHYPSRRRRRQVPKPQRGRIAFVHERNTYQCTFCTETFKKKYDWQRHEKSLHLSLEKWVCSPDGSTTANAQGDTVCVYCDKVDPDKPHLDGHHQAACIDRPLEERTFYRKDHLKQHLKLVHETTVMTPSTEAWRTGMDAIRSRCGFCGATFETWTDRGNHLAEHFRDGLTILDWEGDWGFDPSVADMLDNAMPPYLVQFEHGSIIPFRPSRGPADTLPSAYELLKLELEYYVRNHFEANETLPSDDDLKYEGCSVIFGSEFTLAADAAAAAAAAVPPVSWLRDLFMSCGDAATRARFRPMGQLVQGRITTLRINGKANIFENCELEAQLCHHYAGGGGATLSDSDLQQAACAVLKRVDSSSPNPSQRFVGFLARLVWESTDWLVSLRQRAEQTLHGDAGSGTLMGFDGSPASGVREELGLLDFYGTMSADQRRWYFSGMKSGTAPEDNSLAFHPGAAEANSTPQTELFQPPEQELPDPRDFFLRLHNPRALHAGPHPSPAGGAGLPRGHGISFSLNDSHRYLRLAGELSRFVASTMSPNNPTSHVPSDDELRHQARWILYDDDDPWNQTPADTEQWLRKFKQDVGLL</sequence>
<feature type="region of interest" description="Disordered" evidence="6">
    <location>
        <begin position="33"/>
        <end position="99"/>
    </location>
</feature>
<organism evidence="9 10">
    <name type="scientific">Colletotrichum plurivorum</name>
    <dbReference type="NCBI Taxonomy" id="2175906"/>
    <lineage>
        <taxon>Eukaryota</taxon>
        <taxon>Fungi</taxon>
        <taxon>Dikarya</taxon>
        <taxon>Ascomycota</taxon>
        <taxon>Pezizomycotina</taxon>
        <taxon>Sordariomycetes</taxon>
        <taxon>Hypocreomycetidae</taxon>
        <taxon>Glomerellales</taxon>
        <taxon>Glomerellaceae</taxon>
        <taxon>Colletotrichum</taxon>
        <taxon>Colletotrichum orchidearum species complex</taxon>
    </lineage>
</organism>
<reference evidence="9" key="1">
    <citation type="journal article" date="2020" name="Phytopathology">
        <title>Genome Sequence Resources of Colletotrichum truncatum, C. plurivorum, C. musicola, and C. sojae: Four Species Pathogenic to Soybean (Glycine max).</title>
        <authorList>
            <person name="Rogerio F."/>
            <person name="Boufleur T.R."/>
            <person name="Ciampi-Guillardi M."/>
            <person name="Sukno S.A."/>
            <person name="Thon M.R."/>
            <person name="Massola Junior N.S."/>
            <person name="Baroncelli R."/>
        </authorList>
    </citation>
    <scope>NUCLEOTIDE SEQUENCE</scope>
    <source>
        <strain evidence="9">LFN00145</strain>
    </source>
</reference>
<dbReference type="InterPro" id="IPR009057">
    <property type="entry name" value="Homeodomain-like_sf"/>
</dbReference>